<dbReference type="PROSITE" id="PS51393">
    <property type="entry name" value="LIPOXYGENASE_3"/>
    <property type="match status" value="1"/>
</dbReference>
<dbReference type="SUPFAM" id="SSF49723">
    <property type="entry name" value="Lipase/lipooxygenase domain (PLAT/LH2 domain)"/>
    <property type="match status" value="1"/>
</dbReference>
<feature type="binding site" evidence="10">
    <location>
        <position position="408"/>
    </location>
    <ligand>
        <name>Fe cation</name>
        <dbReference type="ChEBI" id="CHEBI:24875"/>
        <note>catalytic</note>
    </ligand>
</feature>
<comment type="cofactor">
    <cofactor evidence="10">
        <name>Fe cation</name>
        <dbReference type="ChEBI" id="CHEBI:24875"/>
    </cofactor>
    <text evidence="10">Binds 1 Fe cation per subunit.</text>
</comment>
<keyword evidence="9" id="KW-0443">Lipid metabolism</keyword>
<dbReference type="FunFam" id="1.20.245.10:FF:000001">
    <property type="entry name" value="Arachidonate 5-lipoxygenase a"/>
    <property type="match status" value="1"/>
</dbReference>
<evidence type="ECO:0000256" key="7">
    <source>
        <dbReference type="ARBA" id="ARBA00023002"/>
    </source>
</evidence>
<name>A0A671WUC3_SPAAU</name>
<dbReference type="InParanoid" id="A0A671WUC3"/>
<keyword evidence="11" id="KW-0106">Calcium</keyword>
<dbReference type="InterPro" id="IPR001024">
    <property type="entry name" value="PLAT/LH2_dom"/>
</dbReference>
<dbReference type="Ensembl" id="ENSSAUT00010044836.1">
    <property type="protein sequence ID" value="ENSSAUP00010042602.1"/>
    <property type="gene ID" value="ENSSAUG00010017886.1"/>
</dbReference>
<feature type="binding site" evidence="11">
    <location>
        <position position="83"/>
    </location>
    <ligand>
        <name>Ca(2+)</name>
        <dbReference type="ChEBI" id="CHEBI:29108"/>
        <label>1</label>
    </ligand>
</feature>
<feature type="binding site" evidence="10">
    <location>
        <position position="583"/>
    </location>
    <ligand>
        <name>Fe cation</name>
        <dbReference type="ChEBI" id="CHEBI:24875"/>
        <note>catalytic</note>
    </ligand>
</feature>
<proteinExistence type="inferred from homology"/>
<feature type="binding site" evidence="11">
    <location>
        <position position="40"/>
    </location>
    <ligand>
        <name>Ca(2+)</name>
        <dbReference type="ChEBI" id="CHEBI:29108"/>
        <label>2</label>
    </ligand>
</feature>
<dbReference type="Pfam" id="PF01477">
    <property type="entry name" value="PLAT"/>
    <property type="match status" value="1"/>
</dbReference>
<dbReference type="GO" id="GO:0034440">
    <property type="term" value="P:lipid oxidation"/>
    <property type="evidence" value="ECO:0007669"/>
    <property type="project" value="InterPro"/>
</dbReference>
<evidence type="ECO:0000256" key="11">
    <source>
        <dbReference type="PIRSR" id="PIRSR601885-2"/>
    </source>
</evidence>
<feature type="binding site" evidence="11">
    <location>
        <position position="17"/>
    </location>
    <ligand>
        <name>Ca(2+)</name>
        <dbReference type="ChEBI" id="CHEBI:29108"/>
        <label>1</label>
    </ligand>
</feature>
<evidence type="ECO:0000256" key="3">
    <source>
        <dbReference type="ARBA" id="ARBA00009419"/>
    </source>
</evidence>
<keyword evidence="17" id="KW-1185">Reference proteome</keyword>
<evidence type="ECO:0000256" key="10">
    <source>
        <dbReference type="PIRSR" id="PIRSR601885-1"/>
    </source>
</evidence>
<comment type="similarity">
    <text evidence="3">Belongs to the lipoxygenase family.</text>
</comment>
<dbReference type="PANTHER" id="PTHR11771">
    <property type="entry name" value="LIPOXYGENASE"/>
    <property type="match status" value="1"/>
</dbReference>
<feature type="binding site" evidence="10">
    <location>
        <position position="403"/>
    </location>
    <ligand>
        <name>Fe cation</name>
        <dbReference type="ChEBI" id="CHEBI:24875"/>
        <note>catalytic</note>
    </ligand>
</feature>
<accession>A0A671WUC3</accession>
<comment type="pathway">
    <text evidence="2">Lipid metabolism.</text>
</comment>
<dbReference type="PRINTS" id="PR00467">
    <property type="entry name" value="MAMLPOXGNASE"/>
</dbReference>
<dbReference type="Gene3D" id="2.60.60.20">
    <property type="entry name" value="PLAT/LH2 domain"/>
    <property type="match status" value="1"/>
</dbReference>
<dbReference type="GeneTree" id="ENSGT00940000156796"/>
<dbReference type="Proteomes" id="UP000472265">
    <property type="component" value="Chromosome 22"/>
</dbReference>
<keyword evidence="6" id="KW-0223">Dioxygenase</keyword>
<evidence type="ECO:0000313" key="17">
    <source>
        <dbReference type="Proteomes" id="UP000472265"/>
    </source>
</evidence>
<reference evidence="16" key="2">
    <citation type="submission" date="2025-08" db="UniProtKB">
        <authorList>
            <consortium name="Ensembl"/>
        </authorList>
    </citation>
    <scope>IDENTIFICATION</scope>
</reference>
<feature type="binding site" evidence="10">
    <location>
        <position position="706"/>
    </location>
    <ligand>
        <name>Fe cation</name>
        <dbReference type="ChEBI" id="CHEBI:24875"/>
        <note>catalytic</note>
    </ligand>
</feature>
<evidence type="ECO:0000256" key="5">
    <source>
        <dbReference type="ARBA" id="ARBA00022723"/>
    </source>
</evidence>
<dbReference type="SUPFAM" id="SSF48484">
    <property type="entry name" value="Lipoxigenase"/>
    <property type="match status" value="1"/>
</dbReference>
<dbReference type="GO" id="GO:0005506">
    <property type="term" value="F:iron ion binding"/>
    <property type="evidence" value="ECO:0007669"/>
    <property type="project" value="InterPro"/>
</dbReference>
<protein>
    <submittedName>
        <fullName evidence="16">Hydroperoxide isomerase ALOXE3-like</fullName>
    </submittedName>
</protein>
<dbReference type="InterPro" id="IPR013819">
    <property type="entry name" value="LipOase_C"/>
</dbReference>
<dbReference type="InterPro" id="IPR000907">
    <property type="entry name" value="LipOase"/>
</dbReference>
<comment type="caution">
    <text evidence="13">Lacks conserved residue(s) required for the propagation of feature annotation.</text>
</comment>
<dbReference type="GO" id="GO:0016702">
    <property type="term" value="F:oxidoreductase activity, acting on single donors with incorporation of molecular oxygen, incorporation of two atoms of oxygen"/>
    <property type="evidence" value="ECO:0007669"/>
    <property type="project" value="InterPro"/>
</dbReference>
<dbReference type="OMA" id="YMGTHSE"/>
<evidence type="ECO:0000256" key="13">
    <source>
        <dbReference type="PROSITE-ProRule" id="PRU00152"/>
    </source>
</evidence>
<evidence type="ECO:0000259" key="15">
    <source>
        <dbReference type="PROSITE" id="PS51393"/>
    </source>
</evidence>
<keyword evidence="4" id="KW-0963">Cytoplasm</keyword>
<dbReference type="InterPro" id="IPR001885">
    <property type="entry name" value="LipOase_mml"/>
</dbReference>
<dbReference type="PROSITE" id="PS50095">
    <property type="entry name" value="PLAT"/>
    <property type="match status" value="1"/>
</dbReference>
<feature type="domain" description="Lipoxygenase" evidence="15">
    <location>
        <begin position="122"/>
        <end position="706"/>
    </location>
</feature>
<evidence type="ECO:0000256" key="1">
    <source>
        <dbReference type="ARBA" id="ARBA00004496"/>
    </source>
</evidence>
<reference evidence="16" key="3">
    <citation type="submission" date="2025-09" db="UniProtKB">
        <authorList>
            <consortium name="Ensembl"/>
        </authorList>
    </citation>
    <scope>IDENTIFICATION</scope>
</reference>
<organism evidence="16 17">
    <name type="scientific">Sparus aurata</name>
    <name type="common">Gilthead sea bream</name>
    <dbReference type="NCBI Taxonomy" id="8175"/>
    <lineage>
        <taxon>Eukaryota</taxon>
        <taxon>Metazoa</taxon>
        <taxon>Chordata</taxon>
        <taxon>Craniata</taxon>
        <taxon>Vertebrata</taxon>
        <taxon>Euteleostomi</taxon>
        <taxon>Actinopterygii</taxon>
        <taxon>Neopterygii</taxon>
        <taxon>Teleostei</taxon>
        <taxon>Neoteleostei</taxon>
        <taxon>Acanthomorphata</taxon>
        <taxon>Eupercaria</taxon>
        <taxon>Spariformes</taxon>
        <taxon>Sparidae</taxon>
        <taxon>Sparus</taxon>
    </lineage>
</organism>
<dbReference type="InterPro" id="IPR020834">
    <property type="entry name" value="LipOase_CS"/>
</dbReference>
<feature type="binding site" evidence="11">
    <location>
        <position position="39"/>
    </location>
    <ligand>
        <name>Ca(2+)</name>
        <dbReference type="ChEBI" id="CHEBI:29108"/>
        <label>2</label>
    </ligand>
</feature>
<sequence length="706" mass="80482">MAAYEVEVATGDMKEAGTWDNVYVTLFGAAGQSERTELDNYGPNFNRGTVSGTQFCACAFISTLGKLLLVKVEKDPFLVRKDDEWYCSKIVVTTPEGEVLLFPCYRWISREELVELRGGRAMKVFEDDHPLLVDHRRNEMMQRKSFYQYVFIWAVQRPEYSLKGFSGEMSMCLFVTLFTRLFDDVGLHGYIYESAFEALMAVCCLILYLVFPLLSFTSSPISGLELKIKGLLGSAEKWKNIDDMKKIFWFRSTTMSEYVAEHWKEDDFYGFQFLNGVNPSVIKRCSELSQNFPVTEEMVKPFLEEGTSLQNEMKKGNIFIYDQKKMDGIPARLYDGETLRVTGGLCLFYLNPENKLMPIAIQLHQQPSEENPIFLPSDLETDWLLAKMFIENADSMDHQAVHHLMNTHFLIEVYTVATLRCLPVIHPIYKLLFPHFRYTLSVNTSGRDSLFGPEGALSIVCSLGHAGLMELMRRSHSEVTYSSLCLPENIAARGLESIPNFYYRDDGLKLWDIISSFVGAVVENYYPSDSDVHKDTELQDWISEIFTHGFLGNKASGFPSSFHTVKDVTKFITLVIFTSTAQHAAVNNGQFDYYSWPPNVSILLHKRPPTTKGQSSMTTILETLPNVGETAGLIAMARLLSEKYDDVVPFGTYPEERFDEPALKQMIKEFQAELSFLTEEIAARNSQLEIPYTYLIPNQMENSITI</sequence>
<gene>
    <name evidence="16" type="primary">LOC115574000</name>
</gene>
<feature type="domain" description="PLAT" evidence="14">
    <location>
        <begin position="2"/>
        <end position="122"/>
    </location>
</feature>
<evidence type="ECO:0000256" key="9">
    <source>
        <dbReference type="ARBA" id="ARBA00023098"/>
    </source>
</evidence>
<dbReference type="PRINTS" id="PR00087">
    <property type="entry name" value="LIPOXYGENASE"/>
</dbReference>
<keyword evidence="5 10" id="KW-0479">Metal-binding</keyword>
<evidence type="ECO:0000313" key="16">
    <source>
        <dbReference type="Ensembl" id="ENSSAUP00010042602.1"/>
    </source>
</evidence>
<feature type="site" description="Essential for stabilizing binding to COTL1" evidence="12">
    <location>
        <position position="107"/>
    </location>
</feature>
<dbReference type="InterPro" id="IPR036226">
    <property type="entry name" value="LipOase_C_sf"/>
</dbReference>
<comment type="subcellular location">
    <subcellularLocation>
        <location evidence="1">Cytoplasm</location>
    </subcellularLocation>
</comment>
<evidence type="ECO:0000259" key="14">
    <source>
        <dbReference type="PROSITE" id="PS50095"/>
    </source>
</evidence>
<evidence type="ECO:0000256" key="6">
    <source>
        <dbReference type="ARBA" id="ARBA00022964"/>
    </source>
</evidence>
<reference evidence="16" key="1">
    <citation type="submission" date="2021-04" db="EMBL/GenBank/DDBJ databases">
        <authorList>
            <consortium name="Wellcome Sanger Institute Data Sharing"/>
        </authorList>
    </citation>
    <scope>NUCLEOTIDE SEQUENCE [LARGE SCALE GENOMIC DNA]</scope>
</reference>
<dbReference type="Pfam" id="PF00305">
    <property type="entry name" value="Lipoxygenase"/>
    <property type="match status" value="1"/>
</dbReference>
<dbReference type="PROSITE" id="PS00081">
    <property type="entry name" value="LIPOXYGENASE_2"/>
    <property type="match status" value="1"/>
</dbReference>
<evidence type="ECO:0000256" key="4">
    <source>
        <dbReference type="ARBA" id="ARBA00022490"/>
    </source>
</evidence>
<dbReference type="InterPro" id="IPR036392">
    <property type="entry name" value="PLAT/LH2_dom_sf"/>
</dbReference>
<dbReference type="AlphaFoldDB" id="A0A671WUC3"/>
<evidence type="ECO:0000256" key="2">
    <source>
        <dbReference type="ARBA" id="ARBA00005189"/>
    </source>
</evidence>
<dbReference type="Gene3D" id="1.20.245.10">
    <property type="entry name" value="Lipoxygenase-1, Domain 5"/>
    <property type="match status" value="1"/>
</dbReference>
<dbReference type="SMART" id="SM00308">
    <property type="entry name" value="LH2"/>
    <property type="match status" value="1"/>
</dbReference>
<dbReference type="GO" id="GO:0005737">
    <property type="term" value="C:cytoplasm"/>
    <property type="evidence" value="ECO:0007669"/>
    <property type="project" value="UniProtKB-SubCell"/>
</dbReference>
<evidence type="ECO:0000256" key="8">
    <source>
        <dbReference type="ARBA" id="ARBA00023004"/>
    </source>
</evidence>
<dbReference type="Gene3D" id="3.10.450.60">
    <property type="match status" value="1"/>
</dbReference>
<keyword evidence="8 10" id="KW-0408">Iron</keyword>
<evidence type="ECO:0000256" key="12">
    <source>
        <dbReference type="PIRSR" id="PIRSR601885-3"/>
    </source>
</evidence>
<keyword evidence="7" id="KW-0560">Oxidoreductase</keyword>